<sequence>MNNFRFNSTQRVVSLVVLTISLWILDQLIDWPWLIYVVLASLLLTVITLIGTLIYELLLNKH</sequence>
<accession>A0ABW4DPW9</accession>
<dbReference type="RefSeq" id="WP_125578399.1">
    <property type="nucleotide sequence ID" value="NZ_JBHTOF010000021.1"/>
</dbReference>
<keyword evidence="1" id="KW-1133">Transmembrane helix</keyword>
<keyword evidence="3" id="KW-1185">Reference proteome</keyword>
<reference evidence="3" key="1">
    <citation type="journal article" date="2019" name="Int. J. Syst. Evol. Microbiol.">
        <title>The Global Catalogue of Microorganisms (GCM) 10K type strain sequencing project: providing services to taxonomists for standard genome sequencing and annotation.</title>
        <authorList>
            <consortium name="The Broad Institute Genomics Platform"/>
            <consortium name="The Broad Institute Genome Sequencing Center for Infectious Disease"/>
            <person name="Wu L."/>
            <person name="Ma J."/>
        </authorList>
    </citation>
    <scope>NUCLEOTIDE SEQUENCE [LARGE SCALE GENOMIC DNA]</scope>
    <source>
        <strain evidence="3">CCM 8951</strain>
    </source>
</reference>
<name>A0ABW4DPW9_9LACO</name>
<keyword evidence="1" id="KW-0472">Membrane</keyword>
<dbReference type="EMBL" id="JBHTOF010000021">
    <property type="protein sequence ID" value="MFD1464980.1"/>
    <property type="molecule type" value="Genomic_DNA"/>
</dbReference>
<comment type="caution">
    <text evidence="2">The sequence shown here is derived from an EMBL/GenBank/DDBJ whole genome shotgun (WGS) entry which is preliminary data.</text>
</comment>
<gene>
    <name evidence="2" type="ORF">ACFQ4L_02590</name>
</gene>
<keyword evidence="1" id="KW-0812">Transmembrane</keyword>
<evidence type="ECO:0000313" key="3">
    <source>
        <dbReference type="Proteomes" id="UP001597244"/>
    </source>
</evidence>
<organism evidence="2 3">
    <name type="scientific">Lapidilactobacillus mulanensis</name>
    <dbReference type="NCBI Taxonomy" id="2485999"/>
    <lineage>
        <taxon>Bacteria</taxon>
        <taxon>Bacillati</taxon>
        <taxon>Bacillota</taxon>
        <taxon>Bacilli</taxon>
        <taxon>Lactobacillales</taxon>
        <taxon>Lactobacillaceae</taxon>
        <taxon>Lapidilactobacillus</taxon>
    </lineage>
</organism>
<feature type="transmembrane region" description="Helical" evidence="1">
    <location>
        <begin position="35"/>
        <end position="58"/>
    </location>
</feature>
<dbReference type="Proteomes" id="UP001597244">
    <property type="component" value="Unassembled WGS sequence"/>
</dbReference>
<evidence type="ECO:0000256" key="1">
    <source>
        <dbReference type="SAM" id="Phobius"/>
    </source>
</evidence>
<evidence type="ECO:0000313" key="2">
    <source>
        <dbReference type="EMBL" id="MFD1464980.1"/>
    </source>
</evidence>
<feature type="transmembrane region" description="Helical" evidence="1">
    <location>
        <begin position="12"/>
        <end position="29"/>
    </location>
</feature>
<protein>
    <submittedName>
        <fullName evidence="2">Uncharacterized protein</fullName>
    </submittedName>
</protein>
<proteinExistence type="predicted"/>